<dbReference type="InterPro" id="IPR006566">
    <property type="entry name" value="FBD"/>
</dbReference>
<dbReference type="OrthoDB" id="1001574at2759"/>
<dbReference type="InParanoid" id="A0A200QBD2"/>
<comment type="caution">
    <text evidence="2">The sequence shown here is derived from an EMBL/GenBank/DDBJ whole genome shotgun (WGS) entry which is preliminary data.</text>
</comment>
<dbReference type="InterPro" id="IPR036047">
    <property type="entry name" value="F-box-like_dom_sf"/>
</dbReference>
<keyword evidence="3" id="KW-1185">Reference proteome</keyword>
<dbReference type="Gene3D" id="1.20.1280.50">
    <property type="match status" value="1"/>
</dbReference>
<dbReference type="InterPro" id="IPR001810">
    <property type="entry name" value="F-box_dom"/>
</dbReference>
<dbReference type="Proteomes" id="UP000195402">
    <property type="component" value="Unassembled WGS sequence"/>
</dbReference>
<sequence>MDIKEEIVLQILSHLPTKGAIEASLVCPEWRNYWKKIPVVDFRHWQGDPSLPDERDHPVADSFENFVDILLQTRDKGSLKIFYLGRTLSLCQEKIKTWIATVTGDDFRVEELIIDAFFKRKPIVLPDSIFRPRSSLTRLELRMNTVIDLCKPVNFDKIKILRLSRVKFSGDMRVRKWQELVCPALEELTMCCFRVEEMSALSIKAASLKRLVISGIGRESGVPTFDPNDFYDYDSDDDDVDVDSDDDHIHFGLPTSRDIESGLSNVVLNIYAPNLEYFRFTEEFPADFELDNGESVEAAEIGCFNRGKEKWVRGSYKLLNGLQNVKHLVLNYDTLEAISVSEYGLELPMFHKLNHVEVAERFNCELHRSLFRLIELAPGLSSLVFARAFIPLKDDKVKDFYPWKALTAPKSVFGHLRFVEFREFSRDPAVLKMIESLLRDANNLERMTIYPSYEESMEEHILNLPRASKSCVINFPFCSFVPDDLTSSGPSS</sequence>
<accession>A0A200QBD2</accession>
<dbReference type="EMBL" id="MVGT01002442">
    <property type="protein sequence ID" value="OVA07775.1"/>
    <property type="molecule type" value="Genomic_DNA"/>
</dbReference>
<feature type="domain" description="FBD" evidence="1">
    <location>
        <begin position="410"/>
        <end position="476"/>
    </location>
</feature>
<gene>
    <name evidence="2" type="ORF">BVC80_8961g38</name>
</gene>
<dbReference type="Pfam" id="PF00646">
    <property type="entry name" value="F-box"/>
    <property type="match status" value="1"/>
</dbReference>
<evidence type="ECO:0000259" key="1">
    <source>
        <dbReference type="SMART" id="SM00579"/>
    </source>
</evidence>
<dbReference type="AlphaFoldDB" id="A0A200QBD2"/>
<evidence type="ECO:0000313" key="2">
    <source>
        <dbReference type="EMBL" id="OVA07775.1"/>
    </source>
</evidence>
<dbReference type="SMART" id="SM00579">
    <property type="entry name" value="FBD"/>
    <property type="match status" value="1"/>
</dbReference>
<reference evidence="2 3" key="1">
    <citation type="journal article" date="2017" name="Mol. Plant">
        <title>The Genome of Medicinal Plant Macleaya cordata Provides New Insights into Benzylisoquinoline Alkaloids Metabolism.</title>
        <authorList>
            <person name="Liu X."/>
            <person name="Liu Y."/>
            <person name="Huang P."/>
            <person name="Ma Y."/>
            <person name="Qing Z."/>
            <person name="Tang Q."/>
            <person name="Cao H."/>
            <person name="Cheng P."/>
            <person name="Zheng Y."/>
            <person name="Yuan Z."/>
            <person name="Zhou Y."/>
            <person name="Liu J."/>
            <person name="Tang Z."/>
            <person name="Zhuo Y."/>
            <person name="Zhang Y."/>
            <person name="Yu L."/>
            <person name="Huang J."/>
            <person name="Yang P."/>
            <person name="Peng Q."/>
            <person name="Zhang J."/>
            <person name="Jiang W."/>
            <person name="Zhang Z."/>
            <person name="Lin K."/>
            <person name="Ro D.K."/>
            <person name="Chen X."/>
            <person name="Xiong X."/>
            <person name="Shang Y."/>
            <person name="Huang S."/>
            <person name="Zeng J."/>
        </authorList>
    </citation>
    <scope>NUCLEOTIDE SEQUENCE [LARGE SCALE GENOMIC DNA]</scope>
    <source>
        <strain evidence="3">cv. BLH2017</strain>
        <tissue evidence="2">Root</tissue>
    </source>
</reference>
<protein>
    <submittedName>
        <fullName evidence="2">F-box domain</fullName>
    </submittedName>
</protein>
<dbReference type="PANTHER" id="PTHR31900">
    <property type="entry name" value="F-BOX/RNI SUPERFAMILY PROTEIN-RELATED"/>
    <property type="match status" value="1"/>
</dbReference>
<proteinExistence type="predicted"/>
<dbReference type="SUPFAM" id="SSF52047">
    <property type="entry name" value="RNI-like"/>
    <property type="match status" value="1"/>
</dbReference>
<dbReference type="SUPFAM" id="SSF81383">
    <property type="entry name" value="F-box domain"/>
    <property type="match status" value="1"/>
</dbReference>
<evidence type="ECO:0000313" key="3">
    <source>
        <dbReference type="Proteomes" id="UP000195402"/>
    </source>
</evidence>
<dbReference type="PANTHER" id="PTHR31900:SF27">
    <property type="entry name" value="FBD DOMAIN-CONTAINING PROTEIN"/>
    <property type="match status" value="1"/>
</dbReference>
<organism evidence="2 3">
    <name type="scientific">Macleaya cordata</name>
    <name type="common">Five-seeded plume-poppy</name>
    <name type="synonym">Bocconia cordata</name>
    <dbReference type="NCBI Taxonomy" id="56857"/>
    <lineage>
        <taxon>Eukaryota</taxon>
        <taxon>Viridiplantae</taxon>
        <taxon>Streptophyta</taxon>
        <taxon>Embryophyta</taxon>
        <taxon>Tracheophyta</taxon>
        <taxon>Spermatophyta</taxon>
        <taxon>Magnoliopsida</taxon>
        <taxon>Ranunculales</taxon>
        <taxon>Papaveraceae</taxon>
        <taxon>Papaveroideae</taxon>
        <taxon>Macleaya</taxon>
    </lineage>
</organism>
<name>A0A200QBD2_MACCD</name>
<dbReference type="InterPro" id="IPR050232">
    <property type="entry name" value="FBL13/AtMIF1-like"/>
</dbReference>